<name>A0A7D7A2T5_9CLOT</name>
<gene>
    <name evidence="2" type="ORF">HZF06_09800</name>
</gene>
<dbReference type="EMBL" id="CP059378">
    <property type="protein sequence ID" value="QLY81855.1"/>
    <property type="molecule type" value="Genomic_DNA"/>
</dbReference>
<evidence type="ECO:0000256" key="1">
    <source>
        <dbReference type="SAM" id="MobiDB-lite"/>
    </source>
</evidence>
<reference evidence="2 3" key="1">
    <citation type="submission" date="2020-07" db="EMBL/GenBank/DDBJ databases">
        <title>Electron transfer.</title>
        <authorList>
            <person name="Huang L."/>
            <person name="Liu X."/>
            <person name="Zhou S."/>
        </authorList>
    </citation>
    <scope>NUCLEOTIDE SEQUENCE [LARGE SCALE GENOMIC DNA]</scope>
    <source>
        <strain evidence="2 3">Lx1</strain>
    </source>
</reference>
<dbReference type="Proteomes" id="UP000512286">
    <property type="component" value="Chromosome"/>
</dbReference>
<proteinExistence type="predicted"/>
<dbReference type="AlphaFoldDB" id="A0A7D7A2T5"/>
<organism evidence="2 3">
    <name type="scientific">Clostridium intestinale</name>
    <dbReference type="NCBI Taxonomy" id="36845"/>
    <lineage>
        <taxon>Bacteria</taxon>
        <taxon>Bacillati</taxon>
        <taxon>Bacillota</taxon>
        <taxon>Clostridia</taxon>
        <taxon>Eubacteriales</taxon>
        <taxon>Clostridiaceae</taxon>
        <taxon>Clostridium</taxon>
    </lineage>
</organism>
<evidence type="ECO:0000313" key="3">
    <source>
        <dbReference type="Proteomes" id="UP000512286"/>
    </source>
</evidence>
<evidence type="ECO:0000313" key="2">
    <source>
        <dbReference type="EMBL" id="QLY81855.1"/>
    </source>
</evidence>
<protein>
    <submittedName>
        <fullName evidence="2">Uncharacterized protein</fullName>
    </submittedName>
</protein>
<accession>A0A7D7A2T5</accession>
<dbReference type="RefSeq" id="WP_021802219.1">
    <property type="nucleotide sequence ID" value="NZ_CAURPL010000007.1"/>
</dbReference>
<feature type="region of interest" description="Disordered" evidence="1">
    <location>
        <begin position="19"/>
        <end position="53"/>
    </location>
</feature>
<feature type="compositionally biased region" description="Basic and acidic residues" evidence="1">
    <location>
        <begin position="43"/>
        <end position="53"/>
    </location>
</feature>
<dbReference type="KEGG" id="cint:HZF06_09800"/>
<sequence length="53" mass="6059">MSTKYKNTKKKMASLGLKKGENGDYVYIDPNDTTSEFVPVRNRNKEKDKSSES</sequence>